<dbReference type="AlphaFoldDB" id="A0AAV4TIG4"/>
<gene>
    <name evidence="2" type="ORF">CEXT_9761</name>
</gene>
<feature type="signal peptide" evidence="1">
    <location>
        <begin position="1"/>
        <end position="16"/>
    </location>
</feature>
<dbReference type="EMBL" id="BPLR01011335">
    <property type="protein sequence ID" value="GIY45895.1"/>
    <property type="molecule type" value="Genomic_DNA"/>
</dbReference>
<sequence length="93" mass="10607">MTNIALHIIKFVMLIAVQIIQRLVRKYDMVLPARHSAKQSRPKDSIKRSSIRMENVQISSLSQKFLDVLGRLLCCSSDVQGKKEEAPEEAVRN</sequence>
<protein>
    <submittedName>
        <fullName evidence="2">Uncharacterized protein</fullName>
    </submittedName>
</protein>
<keyword evidence="3" id="KW-1185">Reference proteome</keyword>
<evidence type="ECO:0000313" key="2">
    <source>
        <dbReference type="EMBL" id="GIY45895.1"/>
    </source>
</evidence>
<feature type="chain" id="PRO_5043327127" evidence="1">
    <location>
        <begin position="17"/>
        <end position="93"/>
    </location>
</feature>
<evidence type="ECO:0000313" key="3">
    <source>
        <dbReference type="Proteomes" id="UP001054945"/>
    </source>
</evidence>
<dbReference type="Proteomes" id="UP001054945">
    <property type="component" value="Unassembled WGS sequence"/>
</dbReference>
<name>A0AAV4TIG4_CAEEX</name>
<reference evidence="2 3" key="1">
    <citation type="submission" date="2021-06" db="EMBL/GenBank/DDBJ databases">
        <title>Caerostris extrusa draft genome.</title>
        <authorList>
            <person name="Kono N."/>
            <person name="Arakawa K."/>
        </authorList>
    </citation>
    <scope>NUCLEOTIDE SEQUENCE [LARGE SCALE GENOMIC DNA]</scope>
</reference>
<organism evidence="2 3">
    <name type="scientific">Caerostris extrusa</name>
    <name type="common">Bark spider</name>
    <name type="synonym">Caerostris bankana</name>
    <dbReference type="NCBI Taxonomy" id="172846"/>
    <lineage>
        <taxon>Eukaryota</taxon>
        <taxon>Metazoa</taxon>
        <taxon>Ecdysozoa</taxon>
        <taxon>Arthropoda</taxon>
        <taxon>Chelicerata</taxon>
        <taxon>Arachnida</taxon>
        <taxon>Araneae</taxon>
        <taxon>Araneomorphae</taxon>
        <taxon>Entelegynae</taxon>
        <taxon>Araneoidea</taxon>
        <taxon>Araneidae</taxon>
        <taxon>Caerostris</taxon>
    </lineage>
</organism>
<evidence type="ECO:0000256" key="1">
    <source>
        <dbReference type="SAM" id="SignalP"/>
    </source>
</evidence>
<accession>A0AAV4TIG4</accession>
<keyword evidence="1" id="KW-0732">Signal</keyword>
<proteinExistence type="predicted"/>
<comment type="caution">
    <text evidence="2">The sequence shown here is derived from an EMBL/GenBank/DDBJ whole genome shotgun (WGS) entry which is preliminary data.</text>
</comment>